<evidence type="ECO:0000313" key="1">
    <source>
        <dbReference type="EMBL" id="AWL10171.1"/>
    </source>
</evidence>
<organism evidence="1 2">
    <name type="scientific">Aquirufa nivalisilvae</name>
    <dbReference type="NCBI Taxonomy" id="2516557"/>
    <lineage>
        <taxon>Bacteria</taxon>
        <taxon>Pseudomonadati</taxon>
        <taxon>Bacteroidota</taxon>
        <taxon>Cytophagia</taxon>
        <taxon>Cytophagales</taxon>
        <taxon>Flectobacillaceae</taxon>
        <taxon>Aquirufa</taxon>
    </lineage>
</organism>
<dbReference type="EMBL" id="CP029346">
    <property type="protein sequence ID" value="AWL10171.1"/>
    <property type="molecule type" value="Genomic_DNA"/>
</dbReference>
<accession>A0A2S2DXN9</accession>
<gene>
    <name evidence="1" type="ORF">HME7025_02330</name>
</gene>
<evidence type="ECO:0000313" key="2">
    <source>
        <dbReference type="Proteomes" id="UP000245468"/>
    </source>
</evidence>
<protein>
    <submittedName>
        <fullName evidence="1">Uncharacterized protein</fullName>
    </submittedName>
</protein>
<dbReference type="KEGG" id="psez:HME7025_02330"/>
<keyword evidence="2" id="KW-1185">Reference proteome</keyword>
<dbReference type="Proteomes" id="UP000245468">
    <property type="component" value="Chromosome"/>
</dbReference>
<name>A0A2S2DXN9_9BACT</name>
<dbReference type="AlphaFoldDB" id="A0A2S2DXN9"/>
<reference evidence="2" key="1">
    <citation type="submission" date="2018-05" db="EMBL/GenBank/DDBJ databases">
        <title>Pseudarcicella sp. HME7025 Genome sequencing and assembly.</title>
        <authorList>
            <person name="Kim H."/>
            <person name="Kang H."/>
            <person name="Joh K."/>
        </authorList>
    </citation>
    <scope>NUCLEOTIDE SEQUENCE [LARGE SCALE GENOMIC DNA]</scope>
    <source>
        <strain evidence="2">HME7025</strain>
    </source>
</reference>
<proteinExistence type="predicted"/>
<sequence>MPSLKPRSQHVAMLSTTPFGKVVYDSFVIGFEADCTQVFLIRTSQNLKIRIFVRIPFMMRQNKIAHEFQFWYF</sequence>